<reference evidence="1" key="1">
    <citation type="submission" date="2022-10" db="EMBL/GenBank/DDBJ databases">
        <title>Luteolibacter sp. GHJ8, whole genome shotgun sequencing project.</title>
        <authorList>
            <person name="Zhao G."/>
            <person name="Shen L."/>
        </authorList>
    </citation>
    <scope>NUCLEOTIDE SEQUENCE</scope>
    <source>
        <strain evidence="1">GHJ8</strain>
    </source>
</reference>
<evidence type="ECO:0000313" key="1">
    <source>
        <dbReference type="EMBL" id="MCW1915569.1"/>
    </source>
</evidence>
<dbReference type="SUPFAM" id="SSF53187">
    <property type="entry name" value="Zn-dependent exopeptidases"/>
    <property type="match status" value="1"/>
</dbReference>
<dbReference type="Proteomes" id="UP001165653">
    <property type="component" value="Unassembled WGS sequence"/>
</dbReference>
<gene>
    <name evidence="1" type="ORF">OJ996_18430</name>
</gene>
<dbReference type="Gene3D" id="3.40.630.40">
    <property type="entry name" value="Zn-dependent exopeptidases"/>
    <property type="match status" value="1"/>
</dbReference>
<protein>
    <submittedName>
        <fullName evidence="1">Uncharacterized protein</fullName>
    </submittedName>
</protein>
<accession>A0ABT3G7X9</accession>
<comment type="caution">
    <text evidence="1">The sequence shown here is derived from an EMBL/GenBank/DDBJ whole genome shotgun (WGS) entry which is preliminary data.</text>
</comment>
<evidence type="ECO:0000313" key="2">
    <source>
        <dbReference type="Proteomes" id="UP001165653"/>
    </source>
</evidence>
<keyword evidence="2" id="KW-1185">Reference proteome</keyword>
<dbReference type="RefSeq" id="WP_264515122.1">
    <property type="nucleotide sequence ID" value="NZ_JAPDDR010000010.1"/>
</dbReference>
<proteinExistence type="predicted"/>
<name>A0ABT3G7X9_9BACT</name>
<organism evidence="1 2">
    <name type="scientific">Luteolibacter rhizosphaerae</name>
    <dbReference type="NCBI Taxonomy" id="2989719"/>
    <lineage>
        <taxon>Bacteria</taxon>
        <taxon>Pseudomonadati</taxon>
        <taxon>Verrucomicrobiota</taxon>
        <taxon>Verrucomicrobiia</taxon>
        <taxon>Verrucomicrobiales</taxon>
        <taxon>Verrucomicrobiaceae</taxon>
        <taxon>Luteolibacter</taxon>
    </lineage>
</organism>
<dbReference type="EMBL" id="JAPDDR010000010">
    <property type="protein sequence ID" value="MCW1915569.1"/>
    <property type="molecule type" value="Genomic_DNA"/>
</dbReference>
<sequence>MFILSCEPATSAIPEWHREVFRGHEDVVTSQEGWSPGSLNLAQAFATKLRTLLAHGDITRLLVDFSRRADDPERFSRFSLKLTEEQRRKLDERHHHAHFKILKQRIEEELRKEDSAIHISLRADNRPDMATVEFIQDPSRDVETAFVRKWTDALRIAAPDLKFAVVSDPNYGLSSALRDEFPERFGSISVVASQSSFLNGTPIRWEKLKKLLLETLPR</sequence>